<dbReference type="KEGG" id="fmr:Fuma_05329"/>
<proteinExistence type="predicted"/>
<dbReference type="EMBL" id="CP017641">
    <property type="protein sequence ID" value="APZ95670.1"/>
    <property type="molecule type" value="Genomic_DNA"/>
</dbReference>
<reference evidence="4 5" key="1">
    <citation type="journal article" date="2016" name="Front. Microbiol.">
        <title>Fuerstia marisgermanicae gen. nov., sp. nov., an Unusual Member of the Phylum Planctomycetes from the German Wadden Sea.</title>
        <authorList>
            <person name="Kohn T."/>
            <person name="Heuer A."/>
            <person name="Jogler M."/>
            <person name="Vollmers J."/>
            <person name="Boedeker C."/>
            <person name="Bunk B."/>
            <person name="Rast P."/>
            <person name="Borchert D."/>
            <person name="Glockner I."/>
            <person name="Freese H.M."/>
            <person name="Klenk H.P."/>
            <person name="Overmann J."/>
            <person name="Kaster A.K."/>
            <person name="Rohde M."/>
            <person name="Wiegand S."/>
            <person name="Jogler C."/>
        </authorList>
    </citation>
    <scope>NUCLEOTIDE SEQUENCE [LARGE SCALE GENOMIC DNA]</scope>
    <source>
        <strain evidence="4 5">NH11</strain>
    </source>
</reference>
<dbReference type="PANTHER" id="PTHR12558:SF13">
    <property type="entry name" value="CELL DIVISION CYCLE PROTEIN 27 HOMOLOG"/>
    <property type="match status" value="1"/>
</dbReference>
<evidence type="ECO:0000313" key="4">
    <source>
        <dbReference type="EMBL" id="APZ95670.1"/>
    </source>
</evidence>
<feature type="repeat" description="TPR" evidence="3">
    <location>
        <begin position="61"/>
        <end position="94"/>
    </location>
</feature>
<feature type="repeat" description="TPR" evidence="3">
    <location>
        <begin position="319"/>
        <end position="352"/>
    </location>
</feature>
<dbReference type="PROSITE" id="PS50005">
    <property type="entry name" value="TPR"/>
    <property type="match status" value="5"/>
</dbReference>
<accession>A0A1P8WNN7</accession>
<keyword evidence="5" id="KW-1185">Reference proteome</keyword>
<dbReference type="SMART" id="SM00028">
    <property type="entry name" value="TPR"/>
    <property type="match status" value="7"/>
</dbReference>
<dbReference type="SUPFAM" id="SSF48452">
    <property type="entry name" value="TPR-like"/>
    <property type="match status" value="2"/>
</dbReference>
<evidence type="ECO:0000256" key="1">
    <source>
        <dbReference type="ARBA" id="ARBA00022737"/>
    </source>
</evidence>
<dbReference type="AlphaFoldDB" id="A0A1P8WNN7"/>
<dbReference type="InterPro" id="IPR013105">
    <property type="entry name" value="TPR_2"/>
</dbReference>
<gene>
    <name evidence="4" type="ORF">Fuma_05329</name>
</gene>
<feature type="repeat" description="TPR" evidence="3">
    <location>
        <begin position="374"/>
        <end position="407"/>
    </location>
</feature>
<dbReference type="Pfam" id="PF14559">
    <property type="entry name" value="TPR_19"/>
    <property type="match status" value="1"/>
</dbReference>
<dbReference type="RefSeq" id="WP_083732353.1">
    <property type="nucleotide sequence ID" value="NZ_CP017641.1"/>
</dbReference>
<feature type="repeat" description="TPR" evidence="3">
    <location>
        <begin position="408"/>
        <end position="441"/>
    </location>
</feature>
<organism evidence="4 5">
    <name type="scientific">Fuerstiella marisgermanici</name>
    <dbReference type="NCBI Taxonomy" id="1891926"/>
    <lineage>
        <taxon>Bacteria</taxon>
        <taxon>Pseudomonadati</taxon>
        <taxon>Planctomycetota</taxon>
        <taxon>Planctomycetia</taxon>
        <taxon>Planctomycetales</taxon>
        <taxon>Planctomycetaceae</taxon>
        <taxon>Fuerstiella</taxon>
    </lineage>
</organism>
<sequence length="453" mass="50350">MTTRNLLVALLVAEIAIGAFVLKRSSATFSADVPVVNLEKLDPATADAITSLRTKATSGDVADWRNLAEALLGNGYYVAAADCFQEAAALAPNDLHLIYSRGFCLERVGQTERAIQLFEKTATESDTQLATTCWYQIGRCYLRQEDPVQAEEAFRRIPNFPPAAYQLSKLLIRSNRYHDAIEILDAQLEQLPNSLKLLQLRQNAAKAANDEETTRSLRDQEERAVYQLELEYSQRFITMFASRFGLPALLSRAMDLKSAGSIQQRERVLRQALDVIRTNKLWQYRSVLVAMAHVQFGLGNLDEVQQLVSEIRRTSQDGADLLELEGLVHASRGELDAAAKVWKRALDMQPSIGLIPDLLATGTLSEDEVSAYQAKQKSQMGLNAYRSNQIAEARVAFAEATKLDPKNSRAWFYLGETERLVGSLDNARAAYSNCLDLAPGHGRATVALERLPK</sequence>
<dbReference type="OrthoDB" id="9778733at2"/>
<evidence type="ECO:0000313" key="5">
    <source>
        <dbReference type="Proteomes" id="UP000187735"/>
    </source>
</evidence>
<evidence type="ECO:0000256" key="3">
    <source>
        <dbReference type="PROSITE-ProRule" id="PRU00339"/>
    </source>
</evidence>
<dbReference type="Pfam" id="PF13432">
    <property type="entry name" value="TPR_16"/>
    <property type="match status" value="1"/>
</dbReference>
<dbReference type="Gene3D" id="1.25.40.10">
    <property type="entry name" value="Tetratricopeptide repeat domain"/>
    <property type="match status" value="3"/>
</dbReference>
<dbReference type="PANTHER" id="PTHR12558">
    <property type="entry name" value="CELL DIVISION CYCLE 16,23,27"/>
    <property type="match status" value="1"/>
</dbReference>
<name>A0A1P8WNN7_9PLAN</name>
<evidence type="ECO:0000256" key="2">
    <source>
        <dbReference type="ARBA" id="ARBA00022803"/>
    </source>
</evidence>
<dbReference type="Pfam" id="PF07719">
    <property type="entry name" value="TPR_2"/>
    <property type="match status" value="1"/>
</dbReference>
<dbReference type="InterPro" id="IPR011990">
    <property type="entry name" value="TPR-like_helical_dom_sf"/>
</dbReference>
<keyword evidence="2 3" id="KW-0802">TPR repeat</keyword>
<dbReference type="STRING" id="1891926.Fuma_05329"/>
<keyword evidence="1" id="KW-0677">Repeat</keyword>
<protein>
    <submittedName>
        <fullName evidence="4">Cellulose synthase subunit</fullName>
    </submittedName>
</protein>
<dbReference type="Proteomes" id="UP000187735">
    <property type="component" value="Chromosome"/>
</dbReference>
<dbReference type="InterPro" id="IPR019734">
    <property type="entry name" value="TPR_rpt"/>
</dbReference>
<feature type="repeat" description="TPR" evidence="3">
    <location>
        <begin position="131"/>
        <end position="164"/>
    </location>
</feature>